<organism evidence="2">
    <name type="scientific">Sesamum angustifolium</name>
    <dbReference type="NCBI Taxonomy" id="2727405"/>
    <lineage>
        <taxon>Eukaryota</taxon>
        <taxon>Viridiplantae</taxon>
        <taxon>Streptophyta</taxon>
        <taxon>Embryophyta</taxon>
        <taxon>Tracheophyta</taxon>
        <taxon>Spermatophyta</taxon>
        <taxon>Magnoliopsida</taxon>
        <taxon>eudicotyledons</taxon>
        <taxon>Gunneridae</taxon>
        <taxon>Pentapetalae</taxon>
        <taxon>asterids</taxon>
        <taxon>lamiids</taxon>
        <taxon>Lamiales</taxon>
        <taxon>Pedaliaceae</taxon>
        <taxon>Sesamum</taxon>
    </lineage>
</organism>
<name>A0AAW2MMQ3_9LAMI</name>
<feature type="region of interest" description="Disordered" evidence="1">
    <location>
        <begin position="19"/>
        <end position="40"/>
    </location>
</feature>
<reference evidence="2" key="2">
    <citation type="journal article" date="2024" name="Plant">
        <title>Genomic evolution and insights into agronomic trait innovations of Sesamum species.</title>
        <authorList>
            <person name="Miao H."/>
            <person name="Wang L."/>
            <person name="Qu L."/>
            <person name="Liu H."/>
            <person name="Sun Y."/>
            <person name="Le M."/>
            <person name="Wang Q."/>
            <person name="Wei S."/>
            <person name="Zheng Y."/>
            <person name="Lin W."/>
            <person name="Duan Y."/>
            <person name="Cao H."/>
            <person name="Xiong S."/>
            <person name="Wang X."/>
            <person name="Wei L."/>
            <person name="Li C."/>
            <person name="Ma Q."/>
            <person name="Ju M."/>
            <person name="Zhao R."/>
            <person name="Li G."/>
            <person name="Mu C."/>
            <person name="Tian Q."/>
            <person name="Mei H."/>
            <person name="Zhang T."/>
            <person name="Gao T."/>
            <person name="Zhang H."/>
        </authorList>
    </citation>
    <scope>NUCLEOTIDE SEQUENCE</scope>
    <source>
        <strain evidence="2">G01</strain>
    </source>
</reference>
<dbReference type="EMBL" id="JACGWK010000010">
    <property type="protein sequence ID" value="KAL0331791.1"/>
    <property type="molecule type" value="Genomic_DNA"/>
</dbReference>
<protein>
    <submittedName>
        <fullName evidence="2">Uncharacterized protein</fullName>
    </submittedName>
</protein>
<evidence type="ECO:0000313" key="2">
    <source>
        <dbReference type="EMBL" id="KAL0331791.1"/>
    </source>
</evidence>
<evidence type="ECO:0000256" key="1">
    <source>
        <dbReference type="SAM" id="MobiDB-lite"/>
    </source>
</evidence>
<sequence length="142" mass="15404">MAATLLHLHVLPEGVPVCPSPRRSHERAPTGPCPSTWSSTIRPNKATTSTVLIPTQQLGLCLLYSLPNPNGVLIPAPINAAMDFPLIETDSALSSHCQSSKTEPSASTSNDNIYRIRGRNIEMGFKDSTTEDLDLELRLGRK</sequence>
<gene>
    <name evidence="2" type="ORF">Sangu_1724600</name>
</gene>
<accession>A0AAW2MMQ3</accession>
<reference evidence="2" key="1">
    <citation type="submission" date="2020-06" db="EMBL/GenBank/DDBJ databases">
        <authorList>
            <person name="Li T."/>
            <person name="Hu X."/>
            <person name="Zhang T."/>
            <person name="Song X."/>
            <person name="Zhang H."/>
            <person name="Dai N."/>
            <person name="Sheng W."/>
            <person name="Hou X."/>
            <person name="Wei L."/>
        </authorList>
    </citation>
    <scope>NUCLEOTIDE SEQUENCE</scope>
    <source>
        <strain evidence="2">G01</strain>
        <tissue evidence="2">Leaf</tissue>
    </source>
</reference>
<comment type="caution">
    <text evidence="2">The sequence shown here is derived from an EMBL/GenBank/DDBJ whole genome shotgun (WGS) entry which is preliminary data.</text>
</comment>
<dbReference type="AlphaFoldDB" id="A0AAW2MMQ3"/>
<proteinExistence type="predicted"/>